<reference evidence="11" key="2">
    <citation type="submission" date="2017-06" db="EMBL/GenBank/DDBJ databases">
        <title>WGS assembly of Brachypodium distachyon.</title>
        <authorList>
            <consortium name="The International Brachypodium Initiative"/>
            <person name="Lucas S."/>
            <person name="Harmon-Smith M."/>
            <person name="Lail K."/>
            <person name="Tice H."/>
            <person name="Grimwood J."/>
            <person name="Bruce D."/>
            <person name="Barry K."/>
            <person name="Shu S."/>
            <person name="Lindquist E."/>
            <person name="Wang M."/>
            <person name="Pitluck S."/>
            <person name="Vogel J.P."/>
            <person name="Garvin D.F."/>
            <person name="Mockler T.C."/>
            <person name="Schmutz J."/>
            <person name="Rokhsar D."/>
            <person name="Bevan M.W."/>
        </authorList>
    </citation>
    <scope>NUCLEOTIDE SEQUENCE</scope>
    <source>
        <strain evidence="11">Bd21</strain>
    </source>
</reference>
<dbReference type="InterPro" id="IPR013128">
    <property type="entry name" value="Peptidase_C1A"/>
</dbReference>
<proteinExistence type="inferred from homology"/>
<evidence type="ECO:0000256" key="5">
    <source>
        <dbReference type="ARBA" id="ARBA00022807"/>
    </source>
</evidence>
<evidence type="ECO:0000256" key="2">
    <source>
        <dbReference type="ARBA" id="ARBA00022670"/>
    </source>
</evidence>
<dbReference type="InterPro" id="IPR025661">
    <property type="entry name" value="Pept_asp_AS"/>
</dbReference>
<evidence type="ECO:0000313" key="12">
    <source>
        <dbReference type="EnsemblPlants" id="KQK13152"/>
    </source>
</evidence>
<organism evidence="11">
    <name type="scientific">Brachypodium distachyon</name>
    <name type="common">Purple false brome</name>
    <name type="synonym">Trachynia distachya</name>
    <dbReference type="NCBI Taxonomy" id="15368"/>
    <lineage>
        <taxon>Eukaryota</taxon>
        <taxon>Viridiplantae</taxon>
        <taxon>Streptophyta</taxon>
        <taxon>Embryophyta</taxon>
        <taxon>Tracheophyta</taxon>
        <taxon>Spermatophyta</taxon>
        <taxon>Magnoliopsida</taxon>
        <taxon>Liliopsida</taxon>
        <taxon>Poales</taxon>
        <taxon>Poaceae</taxon>
        <taxon>BOP clade</taxon>
        <taxon>Pooideae</taxon>
        <taxon>Stipodae</taxon>
        <taxon>Brachypodieae</taxon>
        <taxon>Brachypodium</taxon>
    </lineage>
</organism>
<dbReference type="PRINTS" id="PR00705">
    <property type="entry name" value="PAPAIN"/>
</dbReference>
<dbReference type="OMA" id="SIRGHED"/>
<evidence type="ECO:0000256" key="3">
    <source>
        <dbReference type="ARBA" id="ARBA00022729"/>
    </source>
</evidence>
<dbReference type="InterPro" id="IPR000668">
    <property type="entry name" value="Peptidase_C1A_C"/>
</dbReference>
<evidence type="ECO:0000259" key="10">
    <source>
        <dbReference type="SMART" id="SM00848"/>
    </source>
</evidence>
<evidence type="ECO:0000313" key="13">
    <source>
        <dbReference type="Proteomes" id="UP000008810"/>
    </source>
</evidence>
<keyword evidence="13" id="KW-1185">Reference proteome</keyword>
<keyword evidence="3 8" id="KW-0732">Signal</keyword>
<dbReference type="eggNOG" id="KOG1543">
    <property type="taxonomic scope" value="Eukaryota"/>
</dbReference>
<dbReference type="GO" id="GO:0051603">
    <property type="term" value="P:proteolysis involved in protein catabolic process"/>
    <property type="evidence" value="ECO:0000318"/>
    <property type="project" value="GO_Central"/>
</dbReference>
<dbReference type="SMART" id="SM00848">
    <property type="entry name" value="Inhibitor_I29"/>
    <property type="match status" value="1"/>
</dbReference>
<dbReference type="InterPro" id="IPR038765">
    <property type="entry name" value="Papain-like_cys_pep_sf"/>
</dbReference>
<evidence type="ECO:0000256" key="8">
    <source>
        <dbReference type="SAM" id="SignalP"/>
    </source>
</evidence>
<protein>
    <recommendedName>
        <fullName evidence="14">Peptidase C1A papain C-terminal domain-containing protein</fullName>
    </recommendedName>
</protein>
<evidence type="ECO:0000256" key="4">
    <source>
        <dbReference type="ARBA" id="ARBA00022801"/>
    </source>
</evidence>
<keyword evidence="5" id="KW-0788">Thiol protease</keyword>
<dbReference type="Pfam" id="PF00112">
    <property type="entry name" value="Peptidase_C1"/>
    <property type="match status" value="1"/>
</dbReference>
<keyword evidence="4" id="KW-0378">Hydrolase</keyword>
<reference evidence="11 12" key="1">
    <citation type="journal article" date="2010" name="Nature">
        <title>Genome sequencing and analysis of the model grass Brachypodium distachyon.</title>
        <authorList>
            <consortium name="International Brachypodium Initiative"/>
        </authorList>
    </citation>
    <scope>NUCLEOTIDE SEQUENCE [LARGE SCALE GENOMIC DNA]</scope>
    <source>
        <strain evidence="11 12">Bd21</strain>
    </source>
</reference>
<dbReference type="PANTHER" id="PTHR12411">
    <property type="entry name" value="CYSTEINE PROTEASE FAMILY C1-RELATED"/>
    <property type="match status" value="1"/>
</dbReference>
<dbReference type="OrthoDB" id="10253408at2759"/>
<dbReference type="InterPro" id="IPR013201">
    <property type="entry name" value="Prot_inhib_I29"/>
</dbReference>
<dbReference type="FunFam" id="3.90.70.10:FF:000067">
    <property type="entry name" value="Senescence-specific cysteine protease"/>
    <property type="match status" value="1"/>
</dbReference>
<feature type="domain" description="Peptidase C1A papain C-terminal" evidence="9">
    <location>
        <begin position="139"/>
        <end position="360"/>
    </location>
</feature>
<dbReference type="InterPro" id="IPR039417">
    <property type="entry name" value="Peptidase_C1A_papain-like"/>
</dbReference>
<accession>I1GN79</accession>
<dbReference type="GeneID" id="100822378"/>
<keyword evidence="6" id="KW-1015">Disulfide bond</keyword>
<dbReference type="HOGENOM" id="CLU_012184_1_0_1"/>
<dbReference type="InterPro" id="IPR025660">
    <property type="entry name" value="Pept_his_AS"/>
</dbReference>
<feature type="signal peptide" evidence="8">
    <location>
        <begin position="1"/>
        <end position="26"/>
    </location>
</feature>
<dbReference type="RefSeq" id="XP_003559414.1">
    <property type="nucleotide sequence ID" value="XM_003559366.3"/>
</dbReference>
<dbReference type="PROSITE" id="PS00639">
    <property type="entry name" value="THIOL_PROTEASE_HIS"/>
    <property type="match status" value="1"/>
</dbReference>
<evidence type="ECO:0008006" key="14">
    <source>
        <dbReference type="Google" id="ProtNLM"/>
    </source>
</evidence>
<dbReference type="GO" id="GO:0005764">
    <property type="term" value="C:lysosome"/>
    <property type="evidence" value="ECO:0000318"/>
    <property type="project" value="GO_Central"/>
</dbReference>
<evidence type="ECO:0000313" key="11">
    <source>
        <dbReference type="EMBL" id="KQK13152.1"/>
    </source>
</evidence>
<dbReference type="Gene3D" id="3.90.70.10">
    <property type="entry name" value="Cysteine proteinases"/>
    <property type="match status" value="1"/>
</dbReference>
<evidence type="ECO:0000256" key="6">
    <source>
        <dbReference type="ARBA" id="ARBA00023157"/>
    </source>
</evidence>
<dbReference type="GO" id="GO:0005615">
    <property type="term" value="C:extracellular space"/>
    <property type="evidence" value="ECO:0000318"/>
    <property type="project" value="GO_Central"/>
</dbReference>
<dbReference type="Proteomes" id="UP000008810">
    <property type="component" value="Chromosome 1"/>
</dbReference>
<dbReference type="CDD" id="cd02248">
    <property type="entry name" value="Peptidase_C1A"/>
    <property type="match status" value="1"/>
</dbReference>
<dbReference type="EnsemblPlants" id="KQK13152">
    <property type="protein sequence ID" value="KQK13152"/>
    <property type="gene ID" value="BRADI_1g08357v3"/>
</dbReference>
<dbReference type="KEGG" id="bdi:100822378"/>
<dbReference type="PROSITE" id="PS00139">
    <property type="entry name" value="THIOL_PROTEASE_CYS"/>
    <property type="match status" value="1"/>
</dbReference>
<evidence type="ECO:0000256" key="1">
    <source>
        <dbReference type="ARBA" id="ARBA00008455"/>
    </source>
</evidence>
<sequence>MSLSTLLLYSALILSIAAAAPRVALAARELDDVAVGAAMASRHESWMAEHGRTYADAEEKARRLEIFRANAERIDSFNSKADAAAGESVDSHRLATNRFADLTDEEFRAARTGLRRPAAVAGAVGGGFRYENFSLQADAAGSMDWRAMGAVTGVKDQGSCGCCWAFSAVAAMEGLTKIRTGRLVSLSEQQLVDCDVYGDDQGCEGGLMDNAFQYISRQGGLASESAYPYSGEDGGSCRSGRAQPAASIRGHEDVPANNEGALMAAVAHQPVSVAINGGDYVFRFYDRGVLGAGGNGGCESTELDHAITAVGYGMAGDGTGYWLMKNSWGSGWGESGYVRIRRGSRGEGVCGLAKLASYPV</sequence>
<keyword evidence="2" id="KW-0645">Protease</keyword>
<dbReference type="GO" id="GO:0004197">
    <property type="term" value="F:cysteine-type endopeptidase activity"/>
    <property type="evidence" value="ECO:0000318"/>
    <property type="project" value="GO_Central"/>
</dbReference>
<dbReference type="SUPFAM" id="SSF54001">
    <property type="entry name" value="Cysteine proteinases"/>
    <property type="match status" value="1"/>
</dbReference>
<feature type="region of interest" description="Disordered" evidence="7">
    <location>
        <begin position="232"/>
        <end position="251"/>
    </location>
</feature>
<feature type="domain" description="Cathepsin propeptide inhibitor" evidence="10">
    <location>
        <begin position="43"/>
        <end position="107"/>
    </location>
</feature>
<name>I1GN79_BRADI</name>
<dbReference type="Pfam" id="PF08246">
    <property type="entry name" value="Inhibitor_I29"/>
    <property type="match status" value="1"/>
</dbReference>
<gene>
    <name evidence="12" type="primary">LOC100822378</name>
    <name evidence="11" type="ORF">BRADI_1g08357v3</name>
</gene>
<dbReference type="Gramene" id="KQK13152">
    <property type="protein sequence ID" value="KQK13152"/>
    <property type="gene ID" value="BRADI_1g08357v3"/>
</dbReference>
<dbReference type="PROSITE" id="PS00640">
    <property type="entry name" value="THIOL_PROTEASE_ASN"/>
    <property type="match status" value="1"/>
</dbReference>
<evidence type="ECO:0000259" key="9">
    <source>
        <dbReference type="SMART" id="SM00645"/>
    </source>
</evidence>
<evidence type="ECO:0000256" key="7">
    <source>
        <dbReference type="SAM" id="MobiDB-lite"/>
    </source>
</evidence>
<dbReference type="AlphaFoldDB" id="I1GN79"/>
<dbReference type="EMBL" id="CM000880">
    <property type="protein sequence ID" value="KQK13152.1"/>
    <property type="molecule type" value="Genomic_DNA"/>
</dbReference>
<comment type="similarity">
    <text evidence="1">Belongs to the peptidase C1 family.</text>
</comment>
<dbReference type="SMART" id="SM00645">
    <property type="entry name" value="Pept_C1"/>
    <property type="match status" value="1"/>
</dbReference>
<reference evidence="12" key="3">
    <citation type="submission" date="2018-08" db="UniProtKB">
        <authorList>
            <consortium name="EnsemblPlants"/>
        </authorList>
    </citation>
    <scope>IDENTIFICATION</scope>
    <source>
        <strain evidence="12">cv. Bd21</strain>
    </source>
</reference>
<dbReference type="InterPro" id="IPR000169">
    <property type="entry name" value="Pept_cys_AS"/>
</dbReference>
<feature type="chain" id="PRO_5013982633" description="Peptidase C1A papain C-terminal domain-containing protein" evidence="8">
    <location>
        <begin position="27"/>
        <end position="360"/>
    </location>
</feature>